<dbReference type="InterPro" id="IPR016181">
    <property type="entry name" value="Acyl_CoA_acyltransferase"/>
</dbReference>
<reference evidence="3 4" key="1">
    <citation type="submission" date="2019-08" db="EMBL/GenBank/DDBJ databases">
        <title>Bacillus genomes from the desert of Cuatro Cienegas, Coahuila.</title>
        <authorList>
            <person name="Olmedo-Alvarez G."/>
        </authorList>
    </citation>
    <scope>NUCLEOTIDE SEQUENCE [LARGE SCALE GENOMIC DNA]</scope>
    <source>
        <strain evidence="3 4">CH28_1T</strain>
    </source>
</reference>
<evidence type="ECO:0000313" key="3">
    <source>
        <dbReference type="EMBL" id="TYS70417.1"/>
    </source>
</evidence>
<protein>
    <submittedName>
        <fullName evidence="3">Acetyltransferase</fullName>
    </submittedName>
</protein>
<evidence type="ECO:0000313" key="4">
    <source>
        <dbReference type="Proteomes" id="UP000322524"/>
    </source>
</evidence>
<gene>
    <name evidence="3" type="ORF">FZC76_00530</name>
</gene>
<comment type="caution">
    <text evidence="3">The sequence shown here is derived from an EMBL/GenBank/DDBJ whole genome shotgun (WGS) entry which is preliminary data.</text>
</comment>
<dbReference type="InterPro" id="IPR000182">
    <property type="entry name" value="GNAT_dom"/>
</dbReference>
<name>A0A5D4T3Y9_9BACI</name>
<dbReference type="GO" id="GO:0046677">
    <property type="term" value="P:response to antibiotic"/>
    <property type="evidence" value="ECO:0007669"/>
    <property type="project" value="UniProtKB-KW"/>
</dbReference>
<dbReference type="Pfam" id="PF13523">
    <property type="entry name" value="Acetyltransf_8"/>
    <property type="match status" value="1"/>
</dbReference>
<dbReference type="GO" id="GO:0016410">
    <property type="term" value="F:N-acyltransferase activity"/>
    <property type="evidence" value="ECO:0007669"/>
    <property type="project" value="TreeGrafter"/>
</dbReference>
<dbReference type="AlphaFoldDB" id="A0A5D4T3Y9"/>
<dbReference type="Gene3D" id="3.40.630.30">
    <property type="match status" value="1"/>
</dbReference>
<dbReference type="RefSeq" id="WP_148986327.1">
    <property type="nucleotide sequence ID" value="NZ_VTEV01000001.1"/>
</dbReference>
<dbReference type="Proteomes" id="UP000322524">
    <property type="component" value="Unassembled WGS sequence"/>
</dbReference>
<proteinExistence type="predicted"/>
<dbReference type="PANTHER" id="PTHR31438">
    <property type="entry name" value="LYSINE N-ACYLTRANSFERASE C17G9.06C-RELATED"/>
    <property type="match status" value="1"/>
</dbReference>
<keyword evidence="1" id="KW-0046">Antibiotic resistance</keyword>
<dbReference type="PANTHER" id="PTHR31438:SF1">
    <property type="entry name" value="LYSINE N-ACYLTRANSFERASE C17G9.06C-RELATED"/>
    <property type="match status" value="1"/>
</dbReference>
<dbReference type="PROSITE" id="PS51186">
    <property type="entry name" value="GNAT"/>
    <property type="match status" value="1"/>
</dbReference>
<feature type="domain" description="N-acetyltransferase" evidence="2">
    <location>
        <begin position="8"/>
        <end position="178"/>
    </location>
</feature>
<organism evidence="3 4">
    <name type="scientific">Sutcliffiella horikoshii</name>
    <dbReference type="NCBI Taxonomy" id="79883"/>
    <lineage>
        <taxon>Bacteria</taxon>
        <taxon>Bacillati</taxon>
        <taxon>Bacillota</taxon>
        <taxon>Bacilli</taxon>
        <taxon>Bacillales</taxon>
        <taxon>Bacillaceae</taxon>
        <taxon>Sutcliffiella</taxon>
    </lineage>
</organism>
<evidence type="ECO:0000259" key="2">
    <source>
        <dbReference type="PROSITE" id="PS51186"/>
    </source>
</evidence>
<accession>A0A5D4T3Y9</accession>
<dbReference type="SUPFAM" id="SSF55729">
    <property type="entry name" value="Acyl-CoA N-acyltransferases (Nat)"/>
    <property type="match status" value="1"/>
</dbReference>
<sequence>MNYHNEELLIRELQHGKDEEYLLIWLSDPKVLEFYEGRDVIFNTEDILRKFFNRDDEVSRCMVVYQGKNIGYIQYYPINKATSTLAEYFEMERVYGLDQFIGDSDYWNKGIGTLLITSMVNFLLIKKGANRIVMDPIISNGRAIKCYEKCGFIKKRVLREHILHEGEYRDCWLMELTD</sequence>
<dbReference type="OrthoDB" id="9795206at2"/>
<keyword evidence="3" id="KW-0808">Transferase</keyword>
<dbReference type="EMBL" id="VTEV01000001">
    <property type="protein sequence ID" value="TYS70417.1"/>
    <property type="molecule type" value="Genomic_DNA"/>
</dbReference>
<evidence type="ECO:0000256" key="1">
    <source>
        <dbReference type="ARBA" id="ARBA00023251"/>
    </source>
</evidence>